<keyword evidence="3" id="KW-0732">Signal</keyword>
<dbReference type="OMA" id="HAYNAHA"/>
<evidence type="ECO:0000313" key="4">
    <source>
        <dbReference type="EMBL" id="ELP85660.1"/>
    </source>
</evidence>
<feature type="signal peptide" evidence="3">
    <location>
        <begin position="1"/>
        <end position="24"/>
    </location>
</feature>
<evidence type="ECO:0000313" key="5">
    <source>
        <dbReference type="Proteomes" id="UP000014680"/>
    </source>
</evidence>
<evidence type="ECO:0000256" key="3">
    <source>
        <dbReference type="SAM" id="SignalP"/>
    </source>
</evidence>
<dbReference type="KEGG" id="eiv:EIN_409790"/>
<gene>
    <name evidence="4" type="ORF">EIN_409790</name>
</gene>
<protein>
    <submittedName>
        <fullName evidence="4">Uncharacterized protein</fullName>
    </submittedName>
</protein>
<keyword evidence="2" id="KW-0812">Transmembrane</keyword>
<dbReference type="EMBL" id="KB207048">
    <property type="protein sequence ID" value="ELP85660.1"/>
    <property type="molecule type" value="Genomic_DNA"/>
</dbReference>
<feature type="chain" id="PRO_5001980399" evidence="3">
    <location>
        <begin position="25"/>
        <end position="209"/>
    </location>
</feature>
<evidence type="ECO:0000256" key="1">
    <source>
        <dbReference type="SAM" id="MobiDB-lite"/>
    </source>
</evidence>
<dbReference type="AlphaFoldDB" id="A0A0A1TZP6"/>
<keyword evidence="2" id="KW-1133">Transmembrane helix</keyword>
<dbReference type="GeneID" id="14884535"/>
<organism evidence="4 5">
    <name type="scientific">Entamoeba invadens IP1</name>
    <dbReference type="NCBI Taxonomy" id="370355"/>
    <lineage>
        <taxon>Eukaryota</taxon>
        <taxon>Amoebozoa</taxon>
        <taxon>Evosea</taxon>
        <taxon>Archamoebae</taxon>
        <taxon>Mastigamoebida</taxon>
        <taxon>Entamoebidae</taxon>
        <taxon>Entamoeba</taxon>
    </lineage>
</organism>
<dbReference type="OrthoDB" id="26914at2759"/>
<proteinExistence type="predicted"/>
<feature type="region of interest" description="Disordered" evidence="1">
    <location>
        <begin position="185"/>
        <end position="209"/>
    </location>
</feature>
<keyword evidence="2" id="KW-0472">Membrane</keyword>
<evidence type="ECO:0000256" key="2">
    <source>
        <dbReference type="SAM" id="Phobius"/>
    </source>
</evidence>
<sequence length="209" mass="24115">MRVDTLVIIPLLVLSAFVLKRTNSESTEYGTGDYIRCDTIRPFRYKVDNNYTQCGFSVNDMIYVQTTVGLSTVFCLISYLITTKLKYIQLVFGQIVMFVSIYLYIHAYNAHAFCQSFIVSTFKTQKKHIYCKDDLFYVTIGLLFFISLLTIFHALCYIIVDKKSNMAMGDLDFSMKVTDKSTDNDAQYINEPDRNPNFGNKTQKEVKTD</sequence>
<reference evidence="4 5" key="1">
    <citation type="submission" date="2012-10" db="EMBL/GenBank/DDBJ databases">
        <authorList>
            <person name="Zafar N."/>
            <person name="Inman J."/>
            <person name="Hall N."/>
            <person name="Lorenzi H."/>
            <person name="Caler E."/>
        </authorList>
    </citation>
    <scope>NUCLEOTIDE SEQUENCE [LARGE SCALE GENOMIC DNA]</scope>
    <source>
        <strain evidence="4 5">IP1</strain>
    </source>
</reference>
<feature type="transmembrane region" description="Helical" evidence="2">
    <location>
        <begin position="87"/>
        <end position="105"/>
    </location>
</feature>
<accession>A0A0A1TZP6</accession>
<feature type="transmembrane region" description="Helical" evidence="2">
    <location>
        <begin position="135"/>
        <end position="160"/>
    </location>
</feature>
<feature type="transmembrane region" description="Helical" evidence="2">
    <location>
        <begin position="62"/>
        <end position="80"/>
    </location>
</feature>
<keyword evidence="5" id="KW-1185">Reference proteome</keyword>
<dbReference type="Proteomes" id="UP000014680">
    <property type="component" value="Unassembled WGS sequence"/>
</dbReference>
<dbReference type="VEuPathDB" id="AmoebaDB:EIN_409790"/>
<name>A0A0A1TZP6_ENTIV</name>
<dbReference type="RefSeq" id="XP_004185006.1">
    <property type="nucleotide sequence ID" value="XM_004184958.1"/>
</dbReference>